<protein>
    <submittedName>
        <fullName evidence="1">Uncharacterized protein</fullName>
    </submittedName>
</protein>
<dbReference type="EMBL" id="JARRAF010000091">
    <property type="protein sequence ID" value="MDK2127016.1"/>
    <property type="molecule type" value="Genomic_DNA"/>
</dbReference>
<proteinExistence type="predicted"/>
<accession>A0ABT7E3Z7</accession>
<evidence type="ECO:0000313" key="1">
    <source>
        <dbReference type="EMBL" id="MDK2127016.1"/>
    </source>
</evidence>
<reference evidence="1" key="1">
    <citation type="submission" date="2023-03" db="EMBL/GenBank/DDBJ databases">
        <title>Chitinimonas shenzhenensis gen. nov., sp. nov., a novel member of family Burkholderiaceae isolated from activated sludge collected in Shen Zhen, China.</title>
        <authorList>
            <person name="Wang X."/>
        </authorList>
    </citation>
    <scope>NUCLEOTIDE SEQUENCE</scope>
    <source>
        <strain evidence="1">DQS-5</strain>
    </source>
</reference>
<dbReference type="Proteomes" id="UP001172778">
    <property type="component" value="Unassembled WGS sequence"/>
</dbReference>
<organism evidence="1 2">
    <name type="scientific">Parachitinimonas caeni</name>
    <dbReference type="NCBI Taxonomy" id="3031301"/>
    <lineage>
        <taxon>Bacteria</taxon>
        <taxon>Pseudomonadati</taxon>
        <taxon>Pseudomonadota</taxon>
        <taxon>Betaproteobacteria</taxon>
        <taxon>Neisseriales</taxon>
        <taxon>Chitinibacteraceae</taxon>
        <taxon>Parachitinimonas</taxon>
    </lineage>
</organism>
<gene>
    <name evidence="1" type="ORF">PZA18_23535</name>
</gene>
<dbReference type="RefSeq" id="WP_284103336.1">
    <property type="nucleotide sequence ID" value="NZ_JARRAF010000091.1"/>
</dbReference>
<comment type="caution">
    <text evidence="1">The sequence shown here is derived from an EMBL/GenBank/DDBJ whole genome shotgun (WGS) entry which is preliminary data.</text>
</comment>
<evidence type="ECO:0000313" key="2">
    <source>
        <dbReference type="Proteomes" id="UP001172778"/>
    </source>
</evidence>
<keyword evidence="2" id="KW-1185">Reference proteome</keyword>
<name>A0ABT7E3Z7_9NEIS</name>
<sequence length="198" mass="23138">MNKPEDLSTFSHKLHDEYGELNEVGIAFFGKYMSQMENFDFELFLDFQMRNFAHRYVLDLILSTSFLWQNLSPSTWVRILLRKNARPDTSRTNDQVAMFVDIEFLSRYVQVDALRFFMDSAANAADKLHAVSYFKKFSYGLVPSELDEDDLDGQYFVEKAQLSTLRELLCREHHFSPVTYTEGNINSYVNHLLGELAE</sequence>